<feature type="domain" description="N-acetyltransferase" evidence="3">
    <location>
        <begin position="14"/>
        <end position="161"/>
    </location>
</feature>
<name>A0A3M9MGG6_9MICO</name>
<protein>
    <submittedName>
        <fullName evidence="4">GNAT family N-acetyltransferase</fullName>
    </submittedName>
</protein>
<evidence type="ECO:0000313" key="5">
    <source>
        <dbReference type="Proteomes" id="UP000271678"/>
    </source>
</evidence>
<evidence type="ECO:0000256" key="1">
    <source>
        <dbReference type="ARBA" id="ARBA00022679"/>
    </source>
</evidence>
<keyword evidence="1 4" id="KW-0808">Transferase</keyword>
<dbReference type="InterPro" id="IPR000182">
    <property type="entry name" value="GNAT_dom"/>
</dbReference>
<keyword evidence="5" id="KW-1185">Reference proteome</keyword>
<comment type="caution">
    <text evidence="4">The sequence shown here is derived from an EMBL/GenBank/DDBJ whole genome shotgun (WGS) entry which is preliminary data.</text>
</comment>
<proteinExistence type="predicted"/>
<dbReference type="Pfam" id="PF00583">
    <property type="entry name" value="Acetyltransf_1"/>
    <property type="match status" value="1"/>
</dbReference>
<dbReference type="AlphaFoldDB" id="A0A3M9MGG6"/>
<evidence type="ECO:0000313" key="4">
    <source>
        <dbReference type="EMBL" id="RNI24285.1"/>
    </source>
</evidence>
<dbReference type="PROSITE" id="PS51186">
    <property type="entry name" value="GNAT"/>
    <property type="match status" value="1"/>
</dbReference>
<dbReference type="InterPro" id="IPR050832">
    <property type="entry name" value="Bact_Acetyltransf"/>
</dbReference>
<reference evidence="4 5" key="1">
    <citation type="submission" date="2018-11" db="EMBL/GenBank/DDBJ databases">
        <title>Draft genome of Simplicispira Flexivirga sp. BO-16.</title>
        <authorList>
            <person name="Im W.T."/>
        </authorList>
    </citation>
    <scope>NUCLEOTIDE SEQUENCE [LARGE SCALE GENOMIC DNA]</scope>
    <source>
        <strain evidence="4 5">BO-16</strain>
    </source>
</reference>
<dbReference type="RefSeq" id="WP_123270327.1">
    <property type="nucleotide sequence ID" value="NZ_RJJQ01000003.1"/>
</dbReference>
<dbReference type="OrthoDB" id="9789603at2"/>
<keyword evidence="2" id="KW-0012">Acyltransferase</keyword>
<dbReference type="Proteomes" id="UP000271678">
    <property type="component" value="Unassembled WGS sequence"/>
</dbReference>
<dbReference type="SUPFAM" id="SSF55729">
    <property type="entry name" value="Acyl-CoA N-acyltransferases (Nat)"/>
    <property type="match status" value="1"/>
</dbReference>
<dbReference type="GO" id="GO:0016747">
    <property type="term" value="F:acyltransferase activity, transferring groups other than amino-acyl groups"/>
    <property type="evidence" value="ECO:0007669"/>
    <property type="project" value="InterPro"/>
</dbReference>
<dbReference type="CDD" id="cd04301">
    <property type="entry name" value="NAT_SF"/>
    <property type="match status" value="1"/>
</dbReference>
<sequence>MTLPLGSLPGGSGLRVVEAGPEHVPQIVALLADDVLGRERETGSPEGYAEAHAAIAADPSEHLLVLLDEQDQVVATLQLGFVRSLSRGGALRAQIEAVRVSGTLRGRGVGHAFLEFAIEVARGEGAVLVQLTSDLQRAGAIQFYESLGFVHSHAGLKLALA</sequence>
<organism evidence="4 5">
    <name type="scientific">Flexivirga caeni</name>
    <dbReference type="NCBI Taxonomy" id="2294115"/>
    <lineage>
        <taxon>Bacteria</taxon>
        <taxon>Bacillati</taxon>
        <taxon>Actinomycetota</taxon>
        <taxon>Actinomycetes</taxon>
        <taxon>Micrococcales</taxon>
        <taxon>Dermacoccaceae</taxon>
        <taxon>Flexivirga</taxon>
    </lineage>
</organism>
<evidence type="ECO:0000256" key="2">
    <source>
        <dbReference type="ARBA" id="ARBA00023315"/>
    </source>
</evidence>
<dbReference type="EMBL" id="RJJQ01000003">
    <property type="protein sequence ID" value="RNI24285.1"/>
    <property type="molecule type" value="Genomic_DNA"/>
</dbReference>
<accession>A0A3M9MGG6</accession>
<dbReference type="PANTHER" id="PTHR43877">
    <property type="entry name" value="AMINOALKYLPHOSPHONATE N-ACETYLTRANSFERASE-RELATED-RELATED"/>
    <property type="match status" value="1"/>
</dbReference>
<dbReference type="PANTHER" id="PTHR43877:SF2">
    <property type="entry name" value="AMINOALKYLPHOSPHONATE N-ACETYLTRANSFERASE-RELATED"/>
    <property type="match status" value="1"/>
</dbReference>
<dbReference type="Gene3D" id="3.40.630.30">
    <property type="match status" value="1"/>
</dbReference>
<gene>
    <name evidence="4" type="ORF">EFY87_04765</name>
</gene>
<dbReference type="InterPro" id="IPR016181">
    <property type="entry name" value="Acyl_CoA_acyltransferase"/>
</dbReference>
<evidence type="ECO:0000259" key="3">
    <source>
        <dbReference type="PROSITE" id="PS51186"/>
    </source>
</evidence>